<dbReference type="SUPFAM" id="SSF111126">
    <property type="entry name" value="Ligand-binding domain in the NO signalling and Golgi transport"/>
    <property type="match status" value="1"/>
</dbReference>
<organism evidence="2 3">
    <name type="scientific">Candidatus Viridilinea mediisalina</name>
    <dbReference type="NCBI Taxonomy" id="2024553"/>
    <lineage>
        <taxon>Bacteria</taxon>
        <taxon>Bacillati</taxon>
        <taxon>Chloroflexota</taxon>
        <taxon>Chloroflexia</taxon>
        <taxon>Chloroflexales</taxon>
        <taxon>Chloroflexineae</taxon>
        <taxon>Oscillochloridaceae</taxon>
        <taxon>Candidatus Viridilinea</taxon>
    </lineage>
</organism>
<feature type="domain" description="4-vinyl reductase 4VR" evidence="1">
    <location>
        <begin position="117"/>
        <end position="179"/>
    </location>
</feature>
<accession>A0A2A6RNS1</accession>
<dbReference type="OrthoDB" id="154713at2"/>
<dbReference type="SMART" id="SM00989">
    <property type="entry name" value="V4R"/>
    <property type="match status" value="1"/>
</dbReference>
<name>A0A2A6RNS1_9CHLR</name>
<keyword evidence="3" id="KW-1185">Reference proteome</keyword>
<dbReference type="AlphaFoldDB" id="A0A2A6RNS1"/>
<proteinExistence type="predicted"/>
<protein>
    <submittedName>
        <fullName evidence="2">Histidine kinase</fullName>
    </submittedName>
</protein>
<keyword evidence="2" id="KW-0418">Kinase</keyword>
<dbReference type="Gene3D" id="3.30.1380.20">
    <property type="entry name" value="Trafficking protein particle complex subunit 3"/>
    <property type="match status" value="1"/>
</dbReference>
<dbReference type="RefSeq" id="WP_097642549.1">
    <property type="nucleotide sequence ID" value="NZ_NQWI01000007.1"/>
</dbReference>
<evidence type="ECO:0000313" key="2">
    <source>
        <dbReference type="EMBL" id="PDW04566.1"/>
    </source>
</evidence>
<dbReference type="Proteomes" id="UP000220527">
    <property type="component" value="Unassembled WGS sequence"/>
</dbReference>
<sequence>MKASDLNLKESLNFDPTNGKITLGNSRMVLFGVEAFGELYQELLNIGDLPAARVVMRRFGAANGRERARTVKQEFQPADKMEWLAFGPTLHTWEGVGLPKLASLEYDGASTFNLVVEFRHSYLAEEFLRKIGPASEPVCWQLAGYIGGYCSEVFGLNLFCRETTCIAKGDPCCTFICKPQDEWL</sequence>
<dbReference type="InterPro" id="IPR024096">
    <property type="entry name" value="NO_sig/Golgi_transp_ligand-bd"/>
</dbReference>
<dbReference type="GO" id="GO:0016301">
    <property type="term" value="F:kinase activity"/>
    <property type="evidence" value="ECO:0007669"/>
    <property type="project" value="UniProtKB-KW"/>
</dbReference>
<dbReference type="EMBL" id="NQWI01000007">
    <property type="protein sequence ID" value="PDW04566.1"/>
    <property type="molecule type" value="Genomic_DNA"/>
</dbReference>
<dbReference type="InterPro" id="IPR004096">
    <property type="entry name" value="V4R"/>
</dbReference>
<evidence type="ECO:0000313" key="3">
    <source>
        <dbReference type="Proteomes" id="UP000220527"/>
    </source>
</evidence>
<dbReference type="InterPro" id="IPR010523">
    <property type="entry name" value="XylR_N"/>
</dbReference>
<dbReference type="Pfam" id="PF02830">
    <property type="entry name" value="V4R"/>
    <property type="match status" value="1"/>
</dbReference>
<gene>
    <name evidence="2" type="ORF">CJ255_02630</name>
</gene>
<dbReference type="Pfam" id="PF06505">
    <property type="entry name" value="XylR_N"/>
    <property type="match status" value="1"/>
</dbReference>
<evidence type="ECO:0000259" key="1">
    <source>
        <dbReference type="SMART" id="SM00989"/>
    </source>
</evidence>
<comment type="caution">
    <text evidence="2">The sequence shown here is derived from an EMBL/GenBank/DDBJ whole genome shotgun (WGS) entry which is preliminary data.</text>
</comment>
<reference evidence="3" key="1">
    <citation type="submission" date="2017-08" db="EMBL/GenBank/DDBJ databases">
        <authorList>
            <person name="Grouzdev D.S."/>
            <person name="Gaisin V.A."/>
            <person name="Rysina M.S."/>
            <person name="Gorlenko V.M."/>
        </authorList>
    </citation>
    <scope>NUCLEOTIDE SEQUENCE [LARGE SCALE GENOMIC DNA]</scope>
    <source>
        <strain evidence="3">Kir15-3F</strain>
    </source>
</reference>
<keyword evidence="2" id="KW-0808">Transferase</keyword>